<keyword evidence="5" id="KW-0032">Aminotransferase</keyword>
<dbReference type="InterPro" id="IPR015424">
    <property type="entry name" value="PyrdxlP-dep_Trfase"/>
</dbReference>
<gene>
    <name evidence="15" type="ORF">CHIRRI_LOCUS14490</name>
</gene>
<evidence type="ECO:0000259" key="14">
    <source>
        <dbReference type="Pfam" id="PF00155"/>
    </source>
</evidence>
<evidence type="ECO:0000313" key="16">
    <source>
        <dbReference type="Proteomes" id="UP001153620"/>
    </source>
</evidence>
<dbReference type="GO" id="GO:0030170">
    <property type="term" value="F:pyridoxal phosphate binding"/>
    <property type="evidence" value="ECO:0007669"/>
    <property type="project" value="InterPro"/>
</dbReference>
<organism evidence="15 16">
    <name type="scientific">Chironomus riparius</name>
    <dbReference type="NCBI Taxonomy" id="315576"/>
    <lineage>
        <taxon>Eukaryota</taxon>
        <taxon>Metazoa</taxon>
        <taxon>Ecdysozoa</taxon>
        <taxon>Arthropoda</taxon>
        <taxon>Hexapoda</taxon>
        <taxon>Insecta</taxon>
        <taxon>Pterygota</taxon>
        <taxon>Neoptera</taxon>
        <taxon>Endopterygota</taxon>
        <taxon>Diptera</taxon>
        <taxon>Nematocera</taxon>
        <taxon>Chironomoidea</taxon>
        <taxon>Chironomidae</taxon>
        <taxon>Chironominae</taxon>
        <taxon>Chironomus</taxon>
    </lineage>
</organism>
<protein>
    <recommendedName>
        <fullName evidence="9">Aspartate aminotransferase, mitochondrial</fullName>
        <ecNumber evidence="4">2.6.1.1</ecNumber>
    </recommendedName>
    <alternativeName>
        <fullName evidence="10">Kynurenine aminotransferase 4</fullName>
    </alternativeName>
    <alternativeName>
        <fullName evidence="13">Kynurenine aminotransferase IV</fullName>
    </alternativeName>
    <alternativeName>
        <fullName evidence="12">Kynurenine--oxoglutarate transaminase 4</fullName>
    </alternativeName>
    <alternativeName>
        <fullName evidence="11">Kynurenine--oxoglutarate transaminase IV</fullName>
    </alternativeName>
    <alternativeName>
        <fullName evidence="8">Transaminase A</fullName>
    </alternativeName>
</protein>
<comment type="similarity">
    <text evidence="2">Belongs to the class-I pyridoxal-phosphate-dependent aminotransferase family.</text>
</comment>
<evidence type="ECO:0000256" key="6">
    <source>
        <dbReference type="ARBA" id="ARBA00022679"/>
    </source>
</evidence>
<dbReference type="GO" id="GO:0004069">
    <property type="term" value="F:L-aspartate:2-oxoglutarate aminotransferase activity"/>
    <property type="evidence" value="ECO:0007669"/>
    <property type="project" value="UniProtKB-EC"/>
</dbReference>
<keyword evidence="6" id="KW-0808">Transferase</keyword>
<dbReference type="Gene3D" id="3.90.1150.10">
    <property type="entry name" value="Aspartate Aminotransferase, domain 1"/>
    <property type="match status" value="1"/>
</dbReference>
<dbReference type="AlphaFoldDB" id="A0A9N9SB68"/>
<sequence>MVRLTALLRDPLKLKQAVAPAITSWWKDVPLGPPDVILGIYEAHKVDPNPNKVDLTVGAYRCENGKPYVLKTVLQAEQNIVDKQLDKEYNDIGSEYFREVTYRLAVGEELCDRPHVSVQSISGSGSIKIAAEVIKRLYKGNQLVFIPNPSWVYHAPMFELSGVNTAFYRYYDERSHYIDHSGLMTDLTYMPDNSIVLFQMVGHNPTASDPSPEQWREMSRILKNKNVLVFFDMAYQGFGSGCTETDAYAVRHFIKEGHKVVFAQSYSKNLGMYSVRVGAATFMVDGKDDGQPILDQMKHLAMCSYGQPPIHGSQVVEEIFRDKNLQKSWHEELHMMVDRIKKMRELLTMKLKAIGSSHDWSHIMKQQGMFFFSGLSVEQCEKLINDHSIYVVKNGRMAIPGINEKNVDYVAQCLHQVTK</sequence>
<dbReference type="Proteomes" id="UP001153620">
    <property type="component" value="Chromosome 4"/>
</dbReference>
<dbReference type="PRINTS" id="PR00799">
    <property type="entry name" value="TRANSAMINASE"/>
</dbReference>
<dbReference type="EMBL" id="OU895880">
    <property type="protein sequence ID" value="CAG9811683.1"/>
    <property type="molecule type" value="Genomic_DNA"/>
</dbReference>
<dbReference type="GO" id="GO:0006533">
    <property type="term" value="P:L-aspartate catabolic process"/>
    <property type="evidence" value="ECO:0007669"/>
    <property type="project" value="TreeGrafter"/>
</dbReference>
<evidence type="ECO:0000256" key="13">
    <source>
        <dbReference type="ARBA" id="ARBA00042891"/>
    </source>
</evidence>
<evidence type="ECO:0000256" key="8">
    <source>
        <dbReference type="ARBA" id="ARBA00030923"/>
    </source>
</evidence>
<dbReference type="Pfam" id="PF00155">
    <property type="entry name" value="Aminotran_1_2"/>
    <property type="match status" value="1"/>
</dbReference>
<name>A0A9N9SB68_9DIPT</name>
<evidence type="ECO:0000256" key="5">
    <source>
        <dbReference type="ARBA" id="ARBA00022576"/>
    </source>
</evidence>
<evidence type="ECO:0000256" key="7">
    <source>
        <dbReference type="ARBA" id="ARBA00022898"/>
    </source>
</evidence>
<evidence type="ECO:0000256" key="10">
    <source>
        <dbReference type="ARBA" id="ARBA00041257"/>
    </source>
</evidence>
<dbReference type="CDD" id="cd00609">
    <property type="entry name" value="AAT_like"/>
    <property type="match status" value="1"/>
</dbReference>
<evidence type="ECO:0000256" key="2">
    <source>
        <dbReference type="ARBA" id="ARBA00007441"/>
    </source>
</evidence>
<evidence type="ECO:0000256" key="3">
    <source>
        <dbReference type="ARBA" id="ARBA00011738"/>
    </source>
</evidence>
<evidence type="ECO:0000256" key="4">
    <source>
        <dbReference type="ARBA" id="ARBA00012753"/>
    </source>
</evidence>
<dbReference type="PANTHER" id="PTHR11879:SF22">
    <property type="entry name" value="ASPARTATE AMINOTRANSFERASE, MITOCHONDRIAL"/>
    <property type="match status" value="1"/>
</dbReference>
<reference evidence="15" key="1">
    <citation type="submission" date="2022-01" db="EMBL/GenBank/DDBJ databases">
        <authorList>
            <person name="King R."/>
        </authorList>
    </citation>
    <scope>NUCLEOTIDE SEQUENCE</scope>
</reference>
<dbReference type="OrthoDB" id="6752799at2759"/>
<feature type="domain" description="Aminotransferase class I/classII large" evidence="14">
    <location>
        <begin position="51"/>
        <end position="412"/>
    </location>
</feature>
<dbReference type="NCBIfam" id="NF006719">
    <property type="entry name" value="PRK09257.1"/>
    <property type="match status" value="1"/>
</dbReference>
<dbReference type="InterPro" id="IPR004839">
    <property type="entry name" value="Aminotransferase_I/II_large"/>
</dbReference>
<dbReference type="SUPFAM" id="SSF53383">
    <property type="entry name" value="PLP-dependent transferases"/>
    <property type="match status" value="1"/>
</dbReference>
<keyword evidence="7" id="KW-0663">Pyridoxal phosphate</keyword>
<dbReference type="GO" id="GO:0005739">
    <property type="term" value="C:mitochondrion"/>
    <property type="evidence" value="ECO:0007669"/>
    <property type="project" value="TreeGrafter"/>
</dbReference>
<comment type="subunit">
    <text evidence="3">Homodimer.</text>
</comment>
<dbReference type="InterPro" id="IPR000796">
    <property type="entry name" value="Asp_trans"/>
</dbReference>
<reference evidence="15" key="2">
    <citation type="submission" date="2022-10" db="EMBL/GenBank/DDBJ databases">
        <authorList>
            <consortium name="ENA_rothamsted_submissions"/>
            <consortium name="culmorum"/>
            <person name="King R."/>
        </authorList>
    </citation>
    <scope>NUCLEOTIDE SEQUENCE</scope>
</reference>
<proteinExistence type="inferred from homology"/>
<evidence type="ECO:0000256" key="11">
    <source>
        <dbReference type="ARBA" id="ARBA00041746"/>
    </source>
</evidence>
<dbReference type="Gene3D" id="3.40.640.10">
    <property type="entry name" value="Type I PLP-dependent aspartate aminotransferase-like (Major domain)"/>
    <property type="match status" value="1"/>
</dbReference>
<comment type="cofactor">
    <cofactor evidence="1">
        <name>pyridoxal 5'-phosphate</name>
        <dbReference type="ChEBI" id="CHEBI:597326"/>
    </cofactor>
</comment>
<accession>A0A9N9SB68</accession>
<dbReference type="PANTHER" id="PTHR11879">
    <property type="entry name" value="ASPARTATE AMINOTRANSFERASE"/>
    <property type="match status" value="1"/>
</dbReference>
<evidence type="ECO:0000256" key="9">
    <source>
        <dbReference type="ARBA" id="ARBA00040891"/>
    </source>
</evidence>
<dbReference type="EC" id="2.6.1.1" evidence="4"/>
<evidence type="ECO:0000256" key="12">
    <source>
        <dbReference type="ARBA" id="ARBA00042867"/>
    </source>
</evidence>
<dbReference type="InterPro" id="IPR015422">
    <property type="entry name" value="PyrdxlP-dep_Trfase_small"/>
</dbReference>
<evidence type="ECO:0000256" key="1">
    <source>
        <dbReference type="ARBA" id="ARBA00001933"/>
    </source>
</evidence>
<dbReference type="InterPro" id="IPR015421">
    <property type="entry name" value="PyrdxlP-dep_Trfase_major"/>
</dbReference>
<keyword evidence="16" id="KW-1185">Reference proteome</keyword>
<evidence type="ECO:0000313" key="15">
    <source>
        <dbReference type="EMBL" id="CAG9811683.1"/>
    </source>
</evidence>
<dbReference type="FunFam" id="3.90.1150.10:FF:000001">
    <property type="entry name" value="Aspartate aminotransferase"/>
    <property type="match status" value="1"/>
</dbReference>